<evidence type="ECO:0000313" key="2">
    <source>
        <dbReference type="Proteomes" id="UP000265080"/>
    </source>
</evidence>
<organism evidence="1 2">
    <name type="scientific">Amphiprion percula</name>
    <name type="common">Orange clownfish</name>
    <name type="synonym">Lutjanus percula</name>
    <dbReference type="NCBI Taxonomy" id="161767"/>
    <lineage>
        <taxon>Eukaryota</taxon>
        <taxon>Metazoa</taxon>
        <taxon>Chordata</taxon>
        <taxon>Craniata</taxon>
        <taxon>Vertebrata</taxon>
        <taxon>Euteleostomi</taxon>
        <taxon>Actinopterygii</taxon>
        <taxon>Neopterygii</taxon>
        <taxon>Teleostei</taxon>
        <taxon>Neoteleostei</taxon>
        <taxon>Acanthomorphata</taxon>
        <taxon>Ovalentaria</taxon>
        <taxon>Pomacentridae</taxon>
        <taxon>Amphiprion</taxon>
    </lineage>
</organism>
<dbReference type="InterPro" id="IPR013783">
    <property type="entry name" value="Ig-like_fold"/>
</dbReference>
<dbReference type="SUPFAM" id="SSF49265">
    <property type="entry name" value="Fibronectin type III"/>
    <property type="match status" value="1"/>
</dbReference>
<evidence type="ECO:0008006" key="3">
    <source>
        <dbReference type="Google" id="ProtNLM"/>
    </source>
</evidence>
<dbReference type="InterPro" id="IPR036116">
    <property type="entry name" value="FN3_sf"/>
</dbReference>
<dbReference type="AlphaFoldDB" id="A0A3P8RYE2"/>
<keyword evidence="2" id="KW-1185">Reference proteome</keyword>
<reference evidence="1" key="2">
    <citation type="submission" date="2025-08" db="UniProtKB">
        <authorList>
            <consortium name="Ensembl"/>
        </authorList>
    </citation>
    <scope>IDENTIFICATION</scope>
</reference>
<evidence type="ECO:0000313" key="1">
    <source>
        <dbReference type="Ensembl" id="ENSAPEP00000004209.1"/>
    </source>
</evidence>
<dbReference type="OMA" id="FTHILCS"/>
<dbReference type="Proteomes" id="UP000265080">
    <property type="component" value="Chromosome 16"/>
</dbReference>
<dbReference type="Ensembl" id="ENSAPET00000004324.1">
    <property type="protein sequence ID" value="ENSAPEP00000004209.1"/>
    <property type="gene ID" value="ENSAPEG00000003033.1"/>
</dbReference>
<reference evidence="1 2" key="1">
    <citation type="submission" date="2018-03" db="EMBL/GenBank/DDBJ databases">
        <title>Finding Nemo's genes: A chromosome-scale reference assembly of the genome of the orange clownfish Amphiprion percula.</title>
        <authorList>
            <person name="Lehmann R."/>
        </authorList>
    </citation>
    <scope>NUCLEOTIDE SEQUENCE</scope>
</reference>
<protein>
    <recommendedName>
        <fullName evidence="3">Fibronectin type-III domain-containing protein</fullName>
    </recommendedName>
</protein>
<name>A0A3P8RYE2_AMPPE</name>
<dbReference type="GeneTree" id="ENSGT00940000179190"/>
<proteinExistence type="predicted"/>
<reference evidence="1" key="3">
    <citation type="submission" date="2025-09" db="UniProtKB">
        <authorList>
            <consortium name="Ensembl"/>
        </authorList>
    </citation>
    <scope>IDENTIFICATION</scope>
</reference>
<dbReference type="Gene3D" id="2.60.40.10">
    <property type="entry name" value="Immunoglobulins"/>
    <property type="match status" value="1"/>
</dbReference>
<sequence length="121" mass="13461">MTFSILWNNTEGEFDGFVLEIIDSDWLSDPLEFRLPGEVRNFVVSNLMDATGYDIELYGISHGRNTPSVLAHAVTGTTYFTHILCSNSSIIVKTTCVFYLSNVMNELRSLLGTLVTCCPAE</sequence>
<dbReference type="STRING" id="161767.ENSAPEP00000004209"/>
<accession>A0A3P8RYE2</accession>